<dbReference type="EC" id="3.4.21.89" evidence="4"/>
<sequence>MATSFFHRFFFPEFTPRFAVRLVVLIMAALLIFTQVLVPLRIEGQSMEPTYKDGSFTFCWRGRYLFTKPDHGDIVAIRFAGRRVVLLKRIIALAGETVEFRNGILLVNSRQVEEPYISPSLPWNLPPRKVEPGKVYVVGDNRSVPLERHHMGQVEVQRIMGGVL</sequence>
<dbReference type="PRINTS" id="PR00727">
    <property type="entry name" value="LEADERPTASE"/>
</dbReference>
<comment type="similarity">
    <text evidence="1 4">Belongs to the peptidase S26 family.</text>
</comment>
<gene>
    <name evidence="6" type="primary">lepB</name>
    <name evidence="6" type="ORF">HP555_10735</name>
</gene>
<protein>
    <recommendedName>
        <fullName evidence="2 4">Signal peptidase I</fullName>
        <ecNumber evidence="4">3.4.21.89</ecNumber>
    </recommendedName>
</protein>
<keyword evidence="4" id="KW-0645">Protease</keyword>
<feature type="active site" evidence="3">
    <location>
        <position position="88"/>
    </location>
</feature>
<dbReference type="InterPro" id="IPR019533">
    <property type="entry name" value="Peptidase_S26"/>
</dbReference>
<evidence type="ECO:0000256" key="1">
    <source>
        <dbReference type="ARBA" id="ARBA00009370"/>
    </source>
</evidence>
<evidence type="ECO:0000313" key="7">
    <source>
        <dbReference type="Proteomes" id="UP000596092"/>
    </source>
</evidence>
<dbReference type="Proteomes" id="UP000596092">
    <property type="component" value="Chromosome"/>
</dbReference>
<dbReference type="GO" id="GO:0009003">
    <property type="term" value="F:signal peptidase activity"/>
    <property type="evidence" value="ECO:0007669"/>
    <property type="project" value="UniProtKB-EC"/>
</dbReference>
<feature type="active site" evidence="3">
    <location>
        <position position="46"/>
    </location>
</feature>
<comment type="catalytic activity">
    <reaction evidence="4">
        <text>Cleavage of hydrophobic, N-terminal signal or leader sequences from secreted and periplasmic proteins.</text>
        <dbReference type="EC" id="3.4.21.89"/>
    </reaction>
</comment>
<keyword evidence="7" id="KW-1185">Reference proteome</keyword>
<dbReference type="PANTHER" id="PTHR43390">
    <property type="entry name" value="SIGNAL PEPTIDASE I"/>
    <property type="match status" value="1"/>
</dbReference>
<dbReference type="GO" id="GO:0006465">
    <property type="term" value="P:signal peptide processing"/>
    <property type="evidence" value="ECO:0007669"/>
    <property type="project" value="InterPro"/>
</dbReference>
<name>A0A7T5VEA6_9BACT</name>
<keyword evidence="4 6" id="KW-0378">Hydrolase</keyword>
<feature type="domain" description="Peptidase S26" evidence="5">
    <location>
        <begin position="18"/>
        <end position="162"/>
    </location>
</feature>
<dbReference type="CDD" id="cd06462">
    <property type="entry name" value="Peptidase_S24_S26"/>
    <property type="match status" value="1"/>
</dbReference>
<evidence type="ECO:0000256" key="4">
    <source>
        <dbReference type="RuleBase" id="RU362042"/>
    </source>
</evidence>
<dbReference type="GO" id="GO:0016020">
    <property type="term" value="C:membrane"/>
    <property type="evidence" value="ECO:0007669"/>
    <property type="project" value="UniProtKB-SubCell"/>
</dbReference>
<comment type="subcellular location">
    <subcellularLocation>
        <location evidence="4">Membrane</location>
        <topology evidence="4">Single-pass type II membrane protein</topology>
    </subcellularLocation>
</comment>
<dbReference type="Gene3D" id="2.10.109.10">
    <property type="entry name" value="Umud Fragment, subunit A"/>
    <property type="match status" value="1"/>
</dbReference>
<dbReference type="RefSeq" id="WP_199262343.1">
    <property type="nucleotide sequence ID" value="NZ_CP054140.1"/>
</dbReference>
<keyword evidence="4" id="KW-0812">Transmembrane</keyword>
<dbReference type="GO" id="GO:0004252">
    <property type="term" value="F:serine-type endopeptidase activity"/>
    <property type="evidence" value="ECO:0007669"/>
    <property type="project" value="InterPro"/>
</dbReference>
<dbReference type="Pfam" id="PF10502">
    <property type="entry name" value="Peptidase_S26"/>
    <property type="match status" value="1"/>
</dbReference>
<dbReference type="InterPro" id="IPR000223">
    <property type="entry name" value="Pept_S26A_signal_pept_1"/>
</dbReference>
<evidence type="ECO:0000259" key="5">
    <source>
        <dbReference type="Pfam" id="PF10502"/>
    </source>
</evidence>
<evidence type="ECO:0000256" key="2">
    <source>
        <dbReference type="ARBA" id="ARBA00019232"/>
    </source>
</evidence>
<proteinExistence type="inferred from homology"/>
<accession>A0A7T5VEA6</accession>
<dbReference type="SUPFAM" id="SSF51306">
    <property type="entry name" value="LexA/Signal peptidase"/>
    <property type="match status" value="1"/>
</dbReference>
<dbReference type="EMBL" id="CP054140">
    <property type="protein sequence ID" value="QQG66304.1"/>
    <property type="molecule type" value="Genomic_DNA"/>
</dbReference>
<dbReference type="PANTHER" id="PTHR43390:SF1">
    <property type="entry name" value="CHLOROPLAST PROCESSING PEPTIDASE"/>
    <property type="match status" value="1"/>
</dbReference>
<organism evidence="6 7">
    <name type="scientific">Desulfobulbus oligotrophicus</name>
    <dbReference type="NCBI Taxonomy" id="1909699"/>
    <lineage>
        <taxon>Bacteria</taxon>
        <taxon>Pseudomonadati</taxon>
        <taxon>Thermodesulfobacteriota</taxon>
        <taxon>Desulfobulbia</taxon>
        <taxon>Desulfobulbales</taxon>
        <taxon>Desulfobulbaceae</taxon>
        <taxon>Desulfobulbus</taxon>
    </lineage>
</organism>
<dbReference type="NCBIfam" id="TIGR02227">
    <property type="entry name" value="sigpep_I_bact"/>
    <property type="match status" value="1"/>
</dbReference>
<dbReference type="AlphaFoldDB" id="A0A7T5VEA6"/>
<keyword evidence="4" id="KW-1133">Transmembrane helix</keyword>
<keyword evidence="4" id="KW-0472">Membrane</keyword>
<dbReference type="KEGG" id="dog:HP555_10735"/>
<dbReference type="InterPro" id="IPR036286">
    <property type="entry name" value="LexA/Signal_pep-like_sf"/>
</dbReference>
<feature type="transmembrane region" description="Helical" evidence="4">
    <location>
        <begin position="18"/>
        <end position="38"/>
    </location>
</feature>
<evidence type="ECO:0000256" key="3">
    <source>
        <dbReference type="PIRSR" id="PIRSR600223-1"/>
    </source>
</evidence>
<reference evidence="6 7" key="1">
    <citation type="submission" date="2020-05" db="EMBL/GenBank/DDBJ databases">
        <title>Complete genome of Desulfobulbus oligotrophicus.</title>
        <authorList>
            <person name="Podar M."/>
        </authorList>
    </citation>
    <scope>NUCLEOTIDE SEQUENCE [LARGE SCALE GENOMIC DNA]</scope>
    <source>
        <strain evidence="6 7">Prop6</strain>
    </source>
</reference>
<evidence type="ECO:0000313" key="6">
    <source>
        <dbReference type="EMBL" id="QQG66304.1"/>
    </source>
</evidence>